<dbReference type="Proteomes" id="UP000014809">
    <property type="component" value="Chromosome"/>
</dbReference>
<dbReference type="EMBL" id="CP003696">
    <property type="protein sequence ID" value="AGP31897.1"/>
    <property type="molecule type" value="Genomic_DNA"/>
</dbReference>
<dbReference type="PATRIC" id="fig|1200352.3.peg.2314"/>
<dbReference type="RefSeq" id="WP_020442245.1">
    <property type="nucleotide sequence ID" value="NC_021663.1"/>
</dbReference>
<dbReference type="PROSITE" id="PS51257">
    <property type="entry name" value="PROKAR_LIPOPROTEIN"/>
    <property type="match status" value="1"/>
</dbReference>
<dbReference type="AlphaFoldDB" id="S4XFJ0"/>
<evidence type="ECO:0000313" key="1">
    <source>
        <dbReference type="EMBL" id="AGP31897.1"/>
    </source>
</evidence>
<evidence type="ECO:0000313" key="2">
    <source>
        <dbReference type="Proteomes" id="UP000014809"/>
    </source>
</evidence>
<protein>
    <submittedName>
        <fullName evidence="1">Uncharacterized protein</fullName>
    </submittedName>
</protein>
<sequence length="166" mass="17182">MYRPHRLTLRDATLAIAACSVLVLTACGDDEDASPTTVESSDAVTGGLPRFDSTADIRDALAGSDWECQLWNDAEDTGSETAASSCLTAAGGGEAGDEPSIHAIYLNDHPAETASVIFQDGSGSPAVIVGNNWLFDCGPDDGISVDQCKDIARILGGTVVLPEPVE</sequence>
<dbReference type="HOGENOM" id="CLU_1632610_0_0_11"/>
<dbReference type="eggNOG" id="ENOG5030ENS">
    <property type="taxonomic scope" value="Bacteria"/>
</dbReference>
<organism evidence="1 2">
    <name type="scientific">Corynebacterium terpenotabidum Y-11</name>
    <dbReference type="NCBI Taxonomy" id="1200352"/>
    <lineage>
        <taxon>Bacteria</taxon>
        <taxon>Bacillati</taxon>
        <taxon>Actinomycetota</taxon>
        <taxon>Actinomycetes</taxon>
        <taxon>Mycobacteriales</taxon>
        <taxon>Corynebacteriaceae</taxon>
        <taxon>Corynebacterium</taxon>
    </lineage>
</organism>
<proteinExistence type="predicted"/>
<reference evidence="1 2" key="1">
    <citation type="submission" date="2012-06" db="EMBL/GenBank/DDBJ databases">
        <title>Complete genome sequence of Corynebacterium terpenotabidum Y-11 (=DSM 44721).</title>
        <authorList>
            <person name="Ruckert C."/>
            <person name="Albersmeier A."/>
            <person name="Al-Dilaimi A."/>
            <person name="Szczepanowski R."/>
            <person name="Kalinowski J."/>
        </authorList>
    </citation>
    <scope>NUCLEOTIDE SEQUENCE [LARGE SCALE GENOMIC DNA]</scope>
    <source>
        <strain evidence="1 2">Y-11</strain>
    </source>
</reference>
<dbReference type="KEGG" id="cter:A606_11290"/>
<keyword evidence="2" id="KW-1185">Reference proteome</keyword>
<gene>
    <name evidence="1" type="ORF">A606_11290</name>
</gene>
<dbReference type="OrthoDB" id="4424670at2"/>
<accession>S4XFJ0</accession>
<name>S4XFJ0_9CORY</name>